<keyword evidence="5" id="KW-0496">Mitochondrion</keyword>
<proteinExistence type="predicted"/>
<evidence type="ECO:0000256" key="3">
    <source>
        <dbReference type="ARBA" id="ARBA00022787"/>
    </source>
</evidence>
<dbReference type="Gene3D" id="1.10.8.60">
    <property type="match status" value="1"/>
</dbReference>
<gene>
    <name evidence="8" type="ORF">FKW77_008462</name>
</gene>
<dbReference type="Pfam" id="PF17862">
    <property type="entry name" value="AAA_lid_3"/>
    <property type="match status" value="1"/>
</dbReference>
<dbReference type="STRING" id="50376.A0A517LEB9"/>
<sequence>MYMTLRSAIRPLYRIRQQLPLRSFCTSIIHKSASLKNASHSSTSFFTSNTPDAPSGGPNEEVKEPGKEKENVDQDTNGVVSESAPSTSNEVDSKTSEVSEATDLPSLPKGGRITPSRLRSLRAQRARKQATRYTAKTGLELPDWFAQKCVKPWDPNDATSPILHNPWIDRTPNTESLPAWYNERTLFNAGGNMGHISGSSKGVAFLTLDHYLEIAAITAASFATASSAGRNTFWGLKANLALYCDFDGGNAWLNSIVDQVAKDQKADILRLDAQDIMEIGGAYVSPNAKDFLSLRTLGFDAFQPSREDQEDEMEEDEDQDDEDLGSSSSEALGFDGPSTREELQKAKEALKQLNGRFWEGGSKSTRRLDTKQTSEDDLDLSTHAAMDDRRVTAFWNTLIDGARAQIKIQGHRHSSEQKLMICIQDFMDISNAPVGEILLNNLVENIERRRGHRGEKIMIMGTTSSSTFSDDKDAQTELDNESQGSFYRTVLITNDPVQKLPPSPWRTWEEFWNYEKRQRTAAINLRNIQWILNQIQPESHRQSMSNDIDPSQLAKQSSLKEDYEHYEEHTLFDQVLKQEDAQRIALTVIGFRESGLFSNHLPGVKAVQPSLSTLLRAAIGTIQAADKRRPGNDGSVHEAQPSLPPSSLSLGPKPWAKREKQSIGETNESTKNAEVKARLEALKATCNYHERRLIGGVVLPEGIRTTFNDIHVAPDTVNAVRTLTSLSLSRPDAFKYGVLATDSISGLLLYGPPGTGKTLLAKAVAKESGSTVLTITGAEIQQKYMGESEKMIKAIFSLARKLAPCVVFIDEADSMLGARTGNRSKYHIDVLSQLLLEWDGIGSAGVFLMVATNRPFDLDDAVLRRLPRRVLVDLPFKKDREAILGIHLRDEQLDPSVSITSLAEQTPFYSGSDLKNVAVSAALACIKEEFEAKQAAEAKGEEFKYAEKRTLSDRHFKIALGEVSASINADMGSLKEVKKFDEQYGSGKGKKRKSGFGFLEQEKKEVDARIRG</sequence>
<keyword evidence="3" id="KW-1000">Mitochondrion outer membrane</keyword>
<feature type="region of interest" description="Disordered" evidence="6">
    <location>
        <begin position="625"/>
        <end position="670"/>
    </location>
</feature>
<feature type="compositionally biased region" description="Acidic residues" evidence="6">
    <location>
        <begin position="308"/>
        <end position="324"/>
    </location>
</feature>
<comment type="subcellular location">
    <subcellularLocation>
        <location evidence="1">Mitochondrion outer membrane</location>
        <topology evidence="1">Single-pass membrane protein</topology>
    </subcellularLocation>
</comment>
<feature type="region of interest" description="Disordered" evidence="6">
    <location>
        <begin position="304"/>
        <end position="341"/>
    </location>
</feature>
<dbReference type="InterPro" id="IPR056027">
    <property type="entry name" value="DUF7608"/>
</dbReference>
<dbReference type="GO" id="GO:0005524">
    <property type="term" value="F:ATP binding"/>
    <property type="evidence" value="ECO:0007669"/>
    <property type="project" value="UniProtKB-KW"/>
</dbReference>
<feature type="compositionally biased region" description="Polar residues" evidence="6">
    <location>
        <begin position="74"/>
        <end position="90"/>
    </location>
</feature>
<feature type="domain" description="AAA+ ATPase" evidence="7">
    <location>
        <begin position="743"/>
        <end position="876"/>
    </location>
</feature>
<dbReference type="OrthoDB" id="39734at2759"/>
<name>A0A517LEB9_9PEZI</name>
<evidence type="ECO:0000256" key="4">
    <source>
        <dbReference type="ARBA" id="ARBA00022840"/>
    </source>
</evidence>
<dbReference type="InterPro" id="IPR027417">
    <property type="entry name" value="P-loop_NTPase"/>
</dbReference>
<feature type="compositionally biased region" description="Low complexity" evidence="6">
    <location>
        <begin position="39"/>
        <end position="48"/>
    </location>
</feature>
<dbReference type="AlphaFoldDB" id="A0A517LEB9"/>
<reference evidence="8 9" key="1">
    <citation type="submission" date="2019-07" db="EMBL/GenBank/DDBJ databases">
        <title>Finished genome of Venturia effusa.</title>
        <authorList>
            <person name="Young C.A."/>
            <person name="Cox M.P."/>
            <person name="Ganley A.R.D."/>
            <person name="David W.J."/>
        </authorList>
    </citation>
    <scope>NUCLEOTIDE SEQUENCE [LARGE SCALE GENOMIC DNA]</scope>
    <source>
        <strain evidence="9">albino</strain>
    </source>
</reference>
<dbReference type="InterPro" id="IPR003593">
    <property type="entry name" value="AAA+_ATPase"/>
</dbReference>
<dbReference type="Gene3D" id="3.40.50.300">
    <property type="entry name" value="P-loop containing nucleotide triphosphate hydrolases"/>
    <property type="match status" value="1"/>
</dbReference>
<dbReference type="SUPFAM" id="SSF52540">
    <property type="entry name" value="P-loop containing nucleoside triphosphate hydrolases"/>
    <property type="match status" value="1"/>
</dbReference>
<accession>A0A517LEB9</accession>
<keyword evidence="4" id="KW-0067">ATP-binding</keyword>
<dbReference type="GO" id="GO:0005741">
    <property type="term" value="C:mitochondrial outer membrane"/>
    <property type="evidence" value="ECO:0007669"/>
    <property type="project" value="UniProtKB-SubCell"/>
</dbReference>
<feature type="region of interest" description="Disordered" evidence="6">
    <location>
        <begin position="39"/>
        <end position="116"/>
    </location>
</feature>
<dbReference type="InterPro" id="IPR051701">
    <property type="entry name" value="Mito_OM_Translocase_MSP1"/>
</dbReference>
<dbReference type="Pfam" id="PF00004">
    <property type="entry name" value="AAA"/>
    <property type="match status" value="1"/>
</dbReference>
<dbReference type="EMBL" id="CP042194">
    <property type="protein sequence ID" value="QDS73980.1"/>
    <property type="molecule type" value="Genomic_DNA"/>
</dbReference>
<dbReference type="InterPro" id="IPR041569">
    <property type="entry name" value="AAA_lid_3"/>
</dbReference>
<dbReference type="InterPro" id="IPR003960">
    <property type="entry name" value="ATPase_AAA_CS"/>
</dbReference>
<dbReference type="InterPro" id="IPR003959">
    <property type="entry name" value="ATPase_AAA_core"/>
</dbReference>
<keyword evidence="2" id="KW-0547">Nucleotide-binding</keyword>
<evidence type="ECO:0000256" key="5">
    <source>
        <dbReference type="ARBA" id="ARBA00023128"/>
    </source>
</evidence>
<evidence type="ECO:0000256" key="2">
    <source>
        <dbReference type="ARBA" id="ARBA00022741"/>
    </source>
</evidence>
<dbReference type="PROSITE" id="PS00674">
    <property type="entry name" value="AAA"/>
    <property type="match status" value="1"/>
</dbReference>
<dbReference type="PANTHER" id="PTHR45644">
    <property type="entry name" value="AAA ATPASE, PUTATIVE (AFU_ORTHOLOGUE AFUA_2G12920)-RELATED-RELATED"/>
    <property type="match status" value="1"/>
</dbReference>
<dbReference type="Pfam" id="PF24581">
    <property type="entry name" value="DUF7608"/>
    <property type="match status" value="1"/>
</dbReference>
<evidence type="ECO:0000313" key="8">
    <source>
        <dbReference type="EMBL" id="QDS73980.1"/>
    </source>
</evidence>
<organism evidence="8 9">
    <name type="scientific">Venturia effusa</name>
    <dbReference type="NCBI Taxonomy" id="50376"/>
    <lineage>
        <taxon>Eukaryota</taxon>
        <taxon>Fungi</taxon>
        <taxon>Dikarya</taxon>
        <taxon>Ascomycota</taxon>
        <taxon>Pezizomycotina</taxon>
        <taxon>Dothideomycetes</taxon>
        <taxon>Pleosporomycetidae</taxon>
        <taxon>Venturiales</taxon>
        <taxon>Venturiaceae</taxon>
        <taxon>Venturia</taxon>
    </lineage>
</organism>
<protein>
    <recommendedName>
        <fullName evidence="7">AAA+ ATPase domain-containing protein</fullName>
    </recommendedName>
</protein>
<evidence type="ECO:0000313" key="9">
    <source>
        <dbReference type="Proteomes" id="UP000316270"/>
    </source>
</evidence>
<dbReference type="PANTHER" id="PTHR45644:SF56">
    <property type="entry name" value="AAA ATPASE, PUTATIVE (AFU_ORTHOLOGUE AFUA_2G12920)-RELATED"/>
    <property type="match status" value="1"/>
</dbReference>
<dbReference type="Proteomes" id="UP000316270">
    <property type="component" value="Chromosome 10"/>
</dbReference>
<dbReference type="GO" id="GO:0016887">
    <property type="term" value="F:ATP hydrolysis activity"/>
    <property type="evidence" value="ECO:0007669"/>
    <property type="project" value="InterPro"/>
</dbReference>
<keyword evidence="9" id="KW-1185">Reference proteome</keyword>
<evidence type="ECO:0000256" key="1">
    <source>
        <dbReference type="ARBA" id="ARBA00004572"/>
    </source>
</evidence>
<dbReference type="SMART" id="SM00382">
    <property type="entry name" value="AAA"/>
    <property type="match status" value="1"/>
</dbReference>
<evidence type="ECO:0000259" key="7">
    <source>
        <dbReference type="SMART" id="SM00382"/>
    </source>
</evidence>
<evidence type="ECO:0000256" key="6">
    <source>
        <dbReference type="SAM" id="MobiDB-lite"/>
    </source>
</evidence>
<keyword evidence="3" id="KW-0472">Membrane</keyword>
<feature type="compositionally biased region" description="Basic and acidic residues" evidence="6">
    <location>
        <begin position="60"/>
        <end position="72"/>
    </location>
</feature>